<evidence type="ECO:0000313" key="2">
    <source>
        <dbReference type="EMBL" id="KAK7488263.1"/>
    </source>
</evidence>
<sequence>MPCFIAANEGITLKRDTVDRNSVTAPHQLNSHVRGKSATSRFPAMCLFLLEEPFKARVDTDVWAAENPLISPLSPFVGSLCLGKAHSRAVTIPPSPLSVHVPLDSPRCQCQALAPAPKGSSKSSPNIPLGSLQLPLTAP</sequence>
<evidence type="ECO:0000313" key="3">
    <source>
        <dbReference type="Proteomes" id="UP001519460"/>
    </source>
</evidence>
<protein>
    <submittedName>
        <fullName evidence="2">Uncharacterized protein</fullName>
    </submittedName>
</protein>
<dbReference type="AlphaFoldDB" id="A0ABD0KMZ3"/>
<proteinExistence type="predicted"/>
<dbReference type="Proteomes" id="UP001519460">
    <property type="component" value="Unassembled WGS sequence"/>
</dbReference>
<gene>
    <name evidence="2" type="ORF">BaRGS_00020422</name>
</gene>
<organism evidence="2 3">
    <name type="scientific">Batillaria attramentaria</name>
    <dbReference type="NCBI Taxonomy" id="370345"/>
    <lineage>
        <taxon>Eukaryota</taxon>
        <taxon>Metazoa</taxon>
        <taxon>Spiralia</taxon>
        <taxon>Lophotrochozoa</taxon>
        <taxon>Mollusca</taxon>
        <taxon>Gastropoda</taxon>
        <taxon>Caenogastropoda</taxon>
        <taxon>Sorbeoconcha</taxon>
        <taxon>Cerithioidea</taxon>
        <taxon>Batillariidae</taxon>
        <taxon>Batillaria</taxon>
    </lineage>
</organism>
<evidence type="ECO:0000256" key="1">
    <source>
        <dbReference type="SAM" id="MobiDB-lite"/>
    </source>
</evidence>
<keyword evidence="3" id="KW-1185">Reference proteome</keyword>
<feature type="compositionally biased region" description="Low complexity" evidence="1">
    <location>
        <begin position="114"/>
        <end position="125"/>
    </location>
</feature>
<feature type="region of interest" description="Disordered" evidence="1">
    <location>
        <begin position="112"/>
        <end position="139"/>
    </location>
</feature>
<accession>A0ABD0KMZ3</accession>
<dbReference type="EMBL" id="JACVVK020000152">
    <property type="protein sequence ID" value="KAK7488263.1"/>
    <property type="molecule type" value="Genomic_DNA"/>
</dbReference>
<name>A0ABD0KMZ3_9CAEN</name>
<comment type="caution">
    <text evidence="2">The sequence shown here is derived from an EMBL/GenBank/DDBJ whole genome shotgun (WGS) entry which is preliminary data.</text>
</comment>
<reference evidence="2 3" key="1">
    <citation type="journal article" date="2023" name="Sci. Data">
        <title>Genome assembly of the Korean intertidal mud-creeper Batillaria attramentaria.</title>
        <authorList>
            <person name="Patra A.K."/>
            <person name="Ho P.T."/>
            <person name="Jun S."/>
            <person name="Lee S.J."/>
            <person name="Kim Y."/>
            <person name="Won Y.J."/>
        </authorList>
    </citation>
    <scope>NUCLEOTIDE SEQUENCE [LARGE SCALE GENOMIC DNA]</scope>
    <source>
        <strain evidence="2">Wonlab-2016</strain>
    </source>
</reference>